<accession>A0ABZ0WBB8</accession>
<name>A0ABZ0WBB8_9BACT</name>
<gene>
    <name evidence="2" type="primary">tnpA</name>
    <name evidence="2" type="ORF">U0035_06330</name>
</gene>
<sequence length="153" mass="18039">MANTYTQIHIHFVFAVKYRAGVIQYRWKDDLYKYITGIVQNNHHKMLIINGVEDHVHLLVGVRPAQSISDLMQDVKGGSSKWINDHQFVAGRFEWQEGYGAFSYSKSQLPTVIGYIQNQEAHHQKKTFHEEYLELLEEFEVGYNEKYLFKELE</sequence>
<reference evidence="2 3" key="1">
    <citation type="submission" date="2023-12" db="EMBL/GenBank/DDBJ databases">
        <title>Genome sequencing and assembly of bacterial species from a model synthetic community.</title>
        <authorList>
            <person name="Hogle S.L."/>
        </authorList>
    </citation>
    <scope>NUCLEOTIDE SEQUENCE [LARGE SCALE GENOMIC DNA]</scope>
    <source>
        <strain evidence="2 3">HAMBI_3031</strain>
    </source>
</reference>
<evidence type="ECO:0000313" key="2">
    <source>
        <dbReference type="EMBL" id="WQD39762.1"/>
    </source>
</evidence>
<feature type="domain" description="Transposase IS200-like" evidence="1">
    <location>
        <begin position="5"/>
        <end position="119"/>
    </location>
</feature>
<dbReference type="Proteomes" id="UP001325680">
    <property type="component" value="Chromosome"/>
</dbReference>
<dbReference type="InterPro" id="IPR036515">
    <property type="entry name" value="Transposase_17_sf"/>
</dbReference>
<dbReference type="RefSeq" id="WP_114789179.1">
    <property type="nucleotide sequence ID" value="NZ_CP139960.1"/>
</dbReference>
<proteinExistence type="predicted"/>
<dbReference type="SUPFAM" id="SSF143422">
    <property type="entry name" value="Transposase IS200-like"/>
    <property type="match status" value="1"/>
</dbReference>
<protein>
    <submittedName>
        <fullName evidence="2">IS200/IS605 family transposase</fullName>
    </submittedName>
</protein>
<dbReference type="PANTHER" id="PTHR33360">
    <property type="entry name" value="TRANSPOSASE FOR INSERTION SEQUENCE ELEMENT IS200"/>
    <property type="match status" value="1"/>
</dbReference>
<dbReference type="Pfam" id="PF01797">
    <property type="entry name" value="Y1_Tnp"/>
    <property type="match status" value="1"/>
</dbReference>
<dbReference type="PANTHER" id="PTHR33360:SF2">
    <property type="entry name" value="TRANSPOSASE FOR INSERTION SEQUENCE ELEMENT IS200"/>
    <property type="match status" value="1"/>
</dbReference>
<evidence type="ECO:0000259" key="1">
    <source>
        <dbReference type="SMART" id="SM01321"/>
    </source>
</evidence>
<dbReference type="InterPro" id="IPR002686">
    <property type="entry name" value="Transposase_17"/>
</dbReference>
<dbReference type="EMBL" id="CP139960">
    <property type="protein sequence ID" value="WQD39762.1"/>
    <property type="molecule type" value="Genomic_DNA"/>
</dbReference>
<evidence type="ECO:0000313" key="3">
    <source>
        <dbReference type="Proteomes" id="UP001325680"/>
    </source>
</evidence>
<dbReference type="Gene3D" id="3.30.70.1290">
    <property type="entry name" value="Transposase IS200-like"/>
    <property type="match status" value="1"/>
</dbReference>
<dbReference type="NCBIfam" id="NF033573">
    <property type="entry name" value="transpos_IS200"/>
    <property type="match status" value="1"/>
</dbReference>
<keyword evidence="3" id="KW-1185">Reference proteome</keyword>
<dbReference type="SMART" id="SM01321">
    <property type="entry name" value="Y1_Tnp"/>
    <property type="match status" value="1"/>
</dbReference>
<organism evidence="2 3">
    <name type="scientific">Niabella yanshanensis</name>
    <dbReference type="NCBI Taxonomy" id="577386"/>
    <lineage>
        <taxon>Bacteria</taxon>
        <taxon>Pseudomonadati</taxon>
        <taxon>Bacteroidota</taxon>
        <taxon>Chitinophagia</taxon>
        <taxon>Chitinophagales</taxon>
        <taxon>Chitinophagaceae</taxon>
        <taxon>Niabella</taxon>
    </lineage>
</organism>